<organism evidence="4 5">
    <name type="scientific">Psychrobacillus faecigallinarum</name>
    <dbReference type="NCBI Taxonomy" id="2762235"/>
    <lineage>
        <taxon>Bacteria</taxon>
        <taxon>Bacillati</taxon>
        <taxon>Bacillota</taxon>
        <taxon>Bacilli</taxon>
        <taxon>Bacillales</taxon>
        <taxon>Bacillaceae</taxon>
        <taxon>Psychrobacillus</taxon>
    </lineage>
</organism>
<keyword evidence="1" id="KW-1133">Transmembrane helix</keyword>
<reference evidence="4 5" key="1">
    <citation type="submission" date="2020-08" db="EMBL/GenBank/DDBJ databases">
        <title>A Genomic Blueprint of the Chicken Gut Microbiome.</title>
        <authorList>
            <person name="Gilroy R."/>
            <person name="Ravi A."/>
            <person name="Getino M."/>
            <person name="Pursley I."/>
            <person name="Horton D.L."/>
            <person name="Alikhan N.-F."/>
            <person name="Baker D."/>
            <person name="Gharbi K."/>
            <person name="Hall N."/>
            <person name="Watson M."/>
            <person name="Adriaenssens E.M."/>
            <person name="Foster-Nyarko E."/>
            <person name="Jarju S."/>
            <person name="Secka A."/>
            <person name="Antonio M."/>
            <person name="Oren A."/>
            <person name="Chaudhuri R."/>
            <person name="La Ragione R.M."/>
            <person name="Hildebrand F."/>
            <person name="Pallen M.J."/>
        </authorList>
    </citation>
    <scope>NUCLEOTIDE SEQUENCE [LARGE SCALE GENOMIC DNA]</scope>
    <source>
        <strain evidence="4 5">Sa2BUA9</strain>
    </source>
</reference>
<dbReference type="Pfam" id="PF13786">
    <property type="entry name" value="DUF4179"/>
    <property type="match status" value="1"/>
</dbReference>
<feature type="transmembrane region" description="Helical" evidence="1">
    <location>
        <begin position="45"/>
        <end position="62"/>
    </location>
</feature>
<keyword evidence="1" id="KW-0812">Transmembrane</keyword>
<dbReference type="RefSeq" id="WP_191697852.1">
    <property type="nucleotide sequence ID" value="NZ_JACSQO010000012.1"/>
</dbReference>
<evidence type="ECO:0000259" key="2">
    <source>
        <dbReference type="Pfam" id="PF13786"/>
    </source>
</evidence>
<evidence type="ECO:0000313" key="5">
    <source>
        <dbReference type="Proteomes" id="UP000640786"/>
    </source>
</evidence>
<feature type="domain" description="DUF5643" evidence="3">
    <location>
        <begin position="222"/>
        <end position="333"/>
    </location>
</feature>
<comment type="caution">
    <text evidence="4">The sequence shown here is derived from an EMBL/GenBank/DDBJ whole genome shotgun (WGS) entry which is preliminary data.</text>
</comment>
<accession>A0ABR8RE26</accession>
<dbReference type="Proteomes" id="UP000640786">
    <property type="component" value="Unassembled WGS sequence"/>
</dbReference>
<keyword evidence="5" id="KW-1185">Reference proteome</keyword>
<dbReference type="Pfam" id="PF18705">
    <property type="entry name" value="DUF5643"/>
    <property type="match status" value="1"/>
</dbReference>
<keyword evidence="1" id="KW-0472">Membrane</keyword>
<protein>
    <submittedName>
        <fullName evidence="4">DUF4179 domain-containing protein</fullName>
    </submittedName>
</protein>
<name>A0ABR8RE26_9BACI</name>
<dbReference type="InterPro" id="IPR025436">
    <property type="entry name" value="DUF4179"/>
</dbReference>
<feature type="domain" description="DUF4179" evidence="2">
    <location>
        <begin position="41"/>
        <end position="135"/>
    </location>
</feature>
<evidence type="ECO:0000256" key="1">
    <source>
        <dbReference type="SAM" id="Phobius"/>
    </source>
</evidence>
<sequence>MSGIKKIQQLMDQQMEVIQVSQSTGSAILNGIKLAQRKKQRKTKIVFSLSAVAVLFLGFTFMTRISPAFAQVFESIPGLGAIVAIVEYDRGVEDSVQNNYFEEIGVSNTENEVTFTLDGVIADETGMLLSYTLESPRSVNDYRLGKTVLLQNEEELGLVYVTSDFAQDEQINEIKNTIRISDPSSVIDYSNPSFELEVSVIGQEELKFVIPFTLNNKIAKPKKYNINQEVVVAGQKFTVEQVKISPLHAAIEIETDNQNDMVIFDFLSIELQDGDGDMWGNGSSSISGFGSADNTKRTFFLESSYFQEPKELFLVIGDLVALPKDEREVVIDFGKKEVVSMSEQYPLQLENISEEGFAVRLDEHLHYKQTLFNNGLDTNGKNIAIGVSNRFSDTENFQVFTLEKGMYENPVTFELQGYPNYLENDISIKIK</sequence>
<evidence type="ECO:0000259" key="3">
    <source>
        <dbReference type="Pfam" id="PF18705"/>
    </source>
</evidence>
<dbReference type="Gene3D" id="2.60.40.1630">
    <property type="entry name" value="bacillus anthracis domain"/>
    <property type="match status" value="1"/>
</dbReference>
<dbReference type="EMBL" id="JACSQO010000012">
    <property type="protein sequence ID" value="MBD7946011.1"/>
    <property type="molecule type" value="Genomic_DNA"/>
</dbReference>
<dbReference type="InterPro" id="IPR040680">
    <property type="entry name" value="DUF5643"/>
</dbReference>
<gene>
    <name evidence="4" type="ORF">H9650_18055</name>
</gene>
<proteinExistence type="predicted"/>
<evidence type="ECO:0000313" key="4">
    <source>
        <dbReference type="EMBL" id="MBD7946011.1"/>
    </source>
</evidence>